<dbReference type="InterPro" id="IPR037185">
    <property type="entry name" value="EmrE-like"/>
</dbReference>
<feature type="transmembrane region" description="Helical" evidence="6">
    <location>
        <begin position="39"/>
        <end position="58"/>
    </location>
</feature>
<feature type="transmembrane region" description="Helical" evidence="6">
    <location>
        <begin position="154"/>
        <end position="175"/>
    </location>
</feature>
<evidence type="ECO:0000313" key="8">
    <source>
        <dbReference type="EMBL" id="MBV6531995.1"/>
    </source>
</evidence>
<keyword evidence="2" id="KW-1003">Cell membrane</keyword>
<dbReference type="GO" id="GO:0005886">
    <property type="term" value="C:plasma membrane"/>
    <property type="evidence" value="ECO:0007669"/>
    <property type="project" value="UniProtKB-SubCell"/>
</dbReference>
<dbReference type="Proteomes" id="UP001196379">
    <property type="component" value="Unassembled WGS sequence"/>
</dbReference>
<keyword evidence="4 6" id="KW-1133">Transmembrane helix</keyword>
<dbReference type="AlphaFoldDB" id="A0A949WLN4"/>
<dbReference type="InterPro" id="IPR000620">
    <property type="entry name" value="EamA_dom"/>
</dbReference>
<name>A0A949WLN4_9PAST</name>
<evidence type="ECO:0000256" key="1">
    <source>
        <dbReference type="ARBA" id="ARBA00004651"/>
    </source>
</evidence>
<feature type="domain" description="EamA" evidence="7">
    <location>
        <begin position="8"/>
        <end position="140"/>
    </location>
</feature>
<keyword evidence="5 6" id="KW-0472">Membrane</keyword>
<feature type="transmembrane region" description="Helical" evidence="6">
    <location>
        <begin position="102"/>
        <end position="119"/>
    </location>
</feature>
<dbReference type="Gene3D" id="1.10.3730.20">
    <property type="match status" value="1"/>
</dbReference>
<dbReference type="GeneID" id="65549446"/>
<dbReference type="RefSeq" id="WP_157403545.1">
    <property type="nucleotide sequence ID" value="NZ_JABULY010000004.1"/>
</dbReference>
<organism evidence="9 10">
    <name type="scientific">Ursidibacter maritimus</name>
    <dbReference type="NCBI Taxonomy" id="1331689"/>
    <lineage>
        <taxon>Bacteria</taxon>
        <taxon>Pseudomonadati</taxon>
        <taxon>Pseudomonadota</taxon>
        <taxon>Gammaproteobacteria</taxon>
        <taxon>Pasteurellales</taxon>
        <taxon>Pasteurellaceae</taxon>
        <taxon>Ursidibacter</taxon>
    </lineage>
</organism>
<dbReference type="PANTHER" id="PTHR32322:SF18">
    <property type="entry name" value="S-ADENOSYLMETHIONINE_S-ADENOSYLHOMOCYSTEINE TRANSPORTER"/>
    <property type="match status" value="1"/>
</dbReference>
<comment type="subcellular location">
    <subcellularLocation>
        <location evidence="1">Cell membrane</location>
        <topology evidence="1">Multi-pass membrane protein</topology>
    </subcellularLocation>
</comment>
<feature type="domain" description="EamA" evidence="7">
    <location>
        <begin position="157"/>
        <end position="292"/>
    </location>
</feature>
<reference evidence="9 11" key="1">
    <citation type="journal article" date="2021" name="Mol. Ecol.">
        <title>Polar bear-adapted Ursidibacter maritimus are remarkably conserved after generations in captivity.</title>
        <authorList>
            <person name="Espinosa-Gongora C."/>
            <person name="Hansen M.J."/>
            <person name="Bertelsen M.F."/>
            <person name="Bojesen A.M."/>
        </authorList>
    </citation>
    <scope>NUCLEOTIDE SEQUENCE</scope>
    <source>
        <strain evidence="9">Pb43105x</strain>
        <strain evidence="8 11">Pb43106</strain>
    </source>
</reference>
<dbReference type="EMBL" id="JABUMC010000004">
    <property type="protein sequence ID" value="MBV6546283.1"/>
    <property type="molecule type" value="Genomic_DNA"/>
</dbReference>
<dbReference type="Pfam" id="PF00892">
    <property type="entry name" value="EamA"/>
    <property type="match status" value="2"/>
</dbReference>
<dbReference type="InterPro" id="IPR050638">
    <property type="entry name" value="AA-Vitamin_Transporters"/>
</dbReference>
<protein>
    <submittedName>
        <fullName evidence="9">DMT family transporter</fullName>
    </submittedName>
</protein>
<evidence type="ECO:0000313" key="9">
    <source>
        <dbReference type="EMBL" id="MBV6546283.1"/>
    </source>
</evidence>
<dbReference type="PANTHER" id="PTHR32322">
    <property type="entry name" value="INNER MEMBRANE TRANSPORTER"/>
    <property type="match status" value="1"/>
</dbReference>
<evidence type="ECO:0000256" key="4">
    <source>
        <dbReference type="ARBA" id="ARBA00022989"/>
    </source>
</evidence>
<comment type="caution">
    <text evidence="9">The sequence shown here is derived from an EMBL/GenBank/DDBJ whole genome shotgun (WGS) entry which is preliminary data.</text>
</comment>
<evidence type="ECO:0000256" key="6">
    <source>
        <dbReference type="SAM" id="Phobius"/>
    </source>
</evidence>
<proteinExistence type="predicted"/>
<gene>
    <name evidence="8" type="ORF">HT657_07585</name>
    <name evidence="9" type="ORF">HT672_03065</name>
</gene>
<feature type="transmembrane region" description="Helical" evidence="6">
    <location>
        <begin position="187"/>
        <end position="203"/>
    </location>
</feature>
<keyword evidence="11" id="KW-1185">Reference proteome</keyword>
<feature type="transmembrane region" description="Helical" evidence="6">
    <location>
        <begin position="279"/>
        <end position="297"/>
    </location>
</feature>
<evidence type="ECO:0000256" key="2">
    <source>
        <dbReference type="ARBA" id="ARBA00022475"/>
    </source>
</evidence>
<dbReference type="SUPFAM" id="SSF103481">
    <property type="entry name" value="Multidrug resistance efflux transporter EmrE"/>
    <property type="match status" value="1"/>
</dbReference>
<evidence type="ECO:0000313" key="10">
    <source>
        <dbReference type="Proteomes" id="UP000732858"/>
    </source>
</evidence>
<feature type="transmembrane region" description="Helical" evidence="6">
    <location>
        <begin position="126"/>
        <end position="142"/>
    </location>
</feature>
<dbReference type="OrthoDB" id="8479066at2"/>
<feature type="transmembrane region" description="Helical" evidence="6">
    <location>
        <begin position="215"/>
        <end position="234"/>
    </location>
</feature>
<accession>A0A949WLN4</accession>
<dbReference type="EMBL" id="JABULY010000004">
    <property type="protein sequence ID" value="MBV6531995.1"/>
    <property type="molecule type" value="Genomic_DNA"/>
</dbReference>
<feature type="transmembrane region" description="Helical" evidence="6">
    <location>
        <begin position="246"/>
        <end position="267"/>
    </location>
</feature>
<evidence type="ECO:0000256" key="5">
    <source>
        <dbReference type="ARBA" id="ARBA00023136"/>
    </source>
</evidence>
<keyword evidence="3 6" id="KW-0812">Transmembrane</keyword>
<evidence type="ECO:0000313" key="11">
    <source>
        <dbReference type="Proteomes" id="UP001196379"/>
    </source>
</evidence>
<evidence type="ECO:0000256" key="3">
    <source>
        <dbReference type="ARBA" id="ARBA00022692"/>
    </source>
</evidence>
<sequence>MSHKPLLGFNLALLATATWGGLPIAAQKAISVIDAQTLVWFRFIVAAAGLILILGFAKKLPKLTAFTPKILLLIILGVIGLSLYFFGSSYALHFISPTTSQVLWQLSPFTMMLCSVVIFKEQFAVHQKIGLVLLLVGLVAFFNDRLGEILQLNAYAIGVLIGAISSMVWVAYGIAQKLLSANFNSQQILLMIYIGCGLVMTPFSSPTQLNEMNGWVLGCFIFCCLNTLIAYGAYAEALNHWQASKVSVVTVLIPIFTMLFSHLAHWLYPDVFEPLEMNLLSYIGAIIVIFGAMYSIIGQKLIKKNK</sequence>
<dbReference type="Proteomes" id="UP000732858">
    <property type="component" value="Unassembled WGS sequence"/>
</dbReference>
<feature type="transmembrane region" description="Helical" evidence="6">
    <location>
        <begin position="70"/>
        <end position="96"/>
    </location>
</feature>
<evidence type="ECO:0000259" key="7">
    <source>
        <dbReference type="Pfam" id="PF00892"/>
    </source>
</evidence>